<gene>
    <name evidence="8" type="primary">Q8NJS2</name>
</gene>
<dbReference type="PANTHER" id="PTHR28304">
    <property type="entry name" value="PEROXISOMAL MEMBRANE PROTEIN PEX29"/>
    <property type="match status" value="1"/>
</dbReference>
<name>A0A5K1JYG3_9APHY</name>
<evidence type="ECO:0000256" key="2">
    <source>
        <dbReference type="ARBA" id="ARBA00022692"/>
    </source>
</evidence>
<keyword evidence="4 5" id="KW-0472">Membrane</keyword>
<evidence type="ECO:0000259" key="7">
    <source>
        <dbReference type="Pfam" id="PF06398"/>
    </source>
</evidence>
<dbReference type="GO" id="GO:0005778">
    <property type="term" value="C:peroxisomal membrane"/>
    <property type="evidence" value="ECO:0007669"/>
    <property type="project" value="TreeGrafter"/>
</dbReference>
<dbReference type="GO" id="GO:0007031">
    <property type="term" value="P:peroxisome organization"/>
    <property type="evidence" value="ECO:0007669"/>
    <property type="project" value="UniProtKB-ARBA"/>
</dbReference>
<evidence type="ECO:0000256" key="1">
    <source>
        <dbReference type="ARBA" id="ARBA00004141"/>
    </source>
</evidence>
<evidence type="ECO:0000256" key="6">
    <source>
        <dbReference type="SAM" id="SignalP"/>
    </source>
</evidence>
<dbReference type="PANTHER" id="PTHR28304:SF2">
    <property type="entry name" value="PEROXISOMAL MEMBRANE PROTEIN PEX29"/>
    <property type="match status" value="1"/>
</dbReference>
<evidence type="ECO:0000256" key="4">
    <source>
        <dbReference type="ARBA" id="ARBA00023136"/>
    </source>
</evidence>
<feature type="chain" id="PRO_5023826213" evidence="6">
    <location>
        <begin position="17"/>
        <end position="320"/>
    </location>
</feature>
<evidence type="ECO:0000256" key="3">
    <source>
        <dbReference type="ARBA" id="ARBA00022989"/>
    </source>
</evidence>
<protein>
    <submittedName>
        <fullName evidence="8">Aspartyl proteinase</fullName>
    </submittedName>
</protein>
<accession>A0A5K1JYG3</accession>
<evidence type="ECO:0000313" key="8">
    <source>
        <dbReference type="EMBL" id="VWO97103.1"/>
    </source>
</evidence>
<dbReference type="AlphaFoldDB" id="A0A5K1JYG3"/>
<keyword evidence="6" id="KW-0732">Signal</keyword>
<dbReference type="Pfam" id="PF06398">
    <property type="entry name" value="Pex24p"/>
    <property type="match status" value="1"/>
</dbReference>
<dbReference type="EMBL" id="LR726124">
    <property type="protein sequence ID" value="VWO97103.1"/>
    <property type="molecule type" value="Genomic_DNA"/>
</dbReference>
<keyword evidence="2 5" id="KW-0812">Transmembrane</keyword>
<organism evidence="8">
    <name type="scientific">Ganoderma boninense</name>
    <dbReference type="NCBI Taxonomy" id="34458"/>
    <lineage>
        <taxon>Eukaryota</taxon>
        <taxon>Fungi</taxon>
        <taxon>Dikarya</taxon>
        <taxon>Basidiomycota</taxon>
        <taxon>Agaricomycotina</taxon>
        <taxon>Agaricomycetes</taxon>
        <taxon>Polyporales</taxon>
        <taxon>Polyporaceae</taxon>
        <taxon>Ganoderma</taxon>
    </lineage>
</organism>
<reference evidence="8" key="1">
    <citation type="submission" date="2019-10" db="EMBL/GenBank/DDBJ databases">
        <authorList>
            <person name="Nor Muhammad N."/>
        </authorList>
    </citation>
    <scope>NUCLEOTIDE SEQUENCE</scope>
</reference>
<sequence length="320" mass="35851">MAAYAFICYFPRLVLLLPHAVVLGVLLASHPSLKGRDVADAQPPKSAHPAPPIQTGEGSVDYLANLQAIQNLMGAVSDGCDVAVQFVPYLTYSSPYTNLILSFGLVSFLAMIPLVNMIPIRATCLVIGLLPFFVTHPFTQHTLLPILQSSGVILNSLHERALRFIDDDKLEDKHWRTELREVELWENERWIRGASSASDDLSKAEGTWAKNNLKLGERKAWTRGRDGWSGVGDDGSGEVSSNLTFSLSPGWFFVETEDWRPDLGGSWVPPDGADENGWVYTNDIWLYPHAHPLEDWMASGGMTRRRRWTRRIYYSPKTRV</sequence>
<comment type="subcellular location">
    <subcellularLocation>
        <location evidence="1">Membrane</location>
        <topology evidence="1">Multi-pass membrane protein</topology>
    </subcellularLocation>
</comment>
<feature type="transmembrane region" description="Helical" evidence="5">
    <location>
        <begin position="122"/>
        <end position="139"/>
    </location>
</feature>
<proteinExistence type="predicted"/>
<dbReference type="InterPro" id="IPR052816">
    <property type="entry name" value="Peroxisomal_Membrane_PEX28-32"/>
</dbReference>
<feature type="transmembrane region" description="Helical" evidence="5">
    <location>
        <begin position="96"/>
        <end position="115"/>
    </location>
</feature>
<evidence type="ECO:0000256" key="5">
    <source>
        <dbReference type="SAM" id="Phobius"/>
    </source>
</evidence>
<feature type="domain" description="TECPR1-like DysF" evidence="7">
    <location>
        <begin position="3"/>
        <end position="310"/>
    </location>
</feature>
<dbReference type="InterPro" id="IPR010482">
    <property type="entry name" value="TECPR1-like_DysF"/>
</dbReference>
<keyword evidence="3 5" id="KW-1133">Transmembrane helix</keyword>
<feature type="signal peptide" evidence="6">
    <location>
        <begin position="1"/>
        <end position="16"/>
    </location>
</feature>